<proteinExistence type="predicted"/>
<gene>
    <name evidence="1" type="ORF">V6x_29980</name>
</gene>
<dbReference type="Proteomes" id="UP000320722">
    <property type="component" value="Chromosome"/>
</dbReference>
<dbReference type="AlphaFoldDB" id="A0A517WDF6"/>
<evidence type="ECO:0000313" key="1">
    <source>
        <dbReference type="EMBL" id="QDU03286.1"/>
    </source>
</evidence>
<evidence type="ECO:0000313" key="2">
    <source>
        <dbReference type="Proteomes" id="UP000320722"/>
    </source>
</evidence>
<name>A0A517WDF6_9PLAN</name>
<sequence>MHWAVQMLLVLWPFFLIVGVFLCLHLITMCTGNSAPGWQLRCTECDRTRDADEAGVTRIGAASIGKVTFGYCSECQGFRWIAIERKPNFEHASE</sequence>
<dbReference type="EMBL" id="CP036347">
    <property type="protein sequence ID" value="QDU03286.1"/>
    <property type="molecule type" value="Genomic_DNA"/>
</dbReference>
<protein>
    <submittedName>
        <fullName evidence="1">Uncharacterized protein</fullName>
    </submittedName>
</protein>
<reference evidence="1 2" key="1">
    <citation type="submission" date="2019-02" db="EMBL/GenBank/DDBJ databases">
        <title>Deep-cultivation of Planctomycetes and their phenomic and genomic characterization uncovers novel biology.</title>
        <authorList>
            <person name="Wiegand S."/>
            <person name="Jogler M."/>
            <person name="Boedeker C."/>
            <person name="Pinto D."/>
            <person name="Vollmers J."/>
            <person name="Rivas-Marin E."/>
            <person name="Kohn T."/>
            <person name="Peeters S.H."/>
            <person name="Heuer A."/>
            <person name="Rast P."/>
            <person name="Oberbeckmann S."/>
            <person name="Bunk B."/>
            <person name="Jeske O."/>
            <person name="Meyerdierks A."/>
            <person name="Storesund J.E."/>
            <person name="Kallscheuer N."/>
            <person name="Luecker S."/>
            <person name="Lage O.M."/>
            <person name="Pohl T."/>
            <person name="Merkel B.J."/>
            <person name="Hornburger P."/>
            <person name="Mueller R.-W."/>
            <person name="Bruemmer F."/>
            <person name="Labrenz M."/>
            <person name="Spormann A.M."/>
            <person name="Op den Camp H."/>
            <person name="Overmann J."/>
            <person name="Amann R."/>
            <person name="Jetten M.S.M."/>
            <person name="Mascher T."/>
            <person name="Medema M.H."/>
            <person name="Devos D.P."/>
            <person name="Kaster A.-K."/>
            <person name="Ovreas L."/>
            <person name="Rohde M."/>
            <person name="Galperin M.Y."/>
            <person name="Jogler C."/>
        </authorList>
    </citation>
    <scope>NUCLEOTIDE SEQUENCE [LARGE SCALE GENOMIC DNA]</scope>
    <source>
        <strain evidence="1 2">V6</strain>
    </source>
</reference>
<organism evidence="1 2">
    <name type="scientific">Gimesia chilikensis</name>
    <dbReference type="NCBI Taxonomy" id="2605989"/>
    <lineage>
        <taxon>Bacteria</taxon>
        <taxon>Pseudomonadati</taxon>
        <taxon>Planctomycetota</taxon>
        <taxon>Planctomycetia</taxon>
        <taxon>Planctomycetales</taxon>
        <taxon>Planctomycetaceae</taxon>
        <taxon>Gimesia</taxon>
    </lineage>
</organism>
<accession>A0A517WDF6</accession>
<dbReference type="RefSeq" id="WP_145040996.1">
    <property type="nucleotide sequence ID" value="NZ_CP036347.1"/>
</dbReference>